<dbReference type="KEGG" id="spse:SULPSESMR1_03540"/>
<dbReference type="GO" id="GO:0019867">
    <property type="term" value="C:outer membrane"/>
    <property type="evidence" value="ECO:0007669"/>
    <property type="project" value="InterPro"/>
</dbReference>
<dbReference type="InterPro" id="IPR043990">
    <property type="entry name" value="AC_1"/>
</dbReference>
<evidence type="ECO:0000313" key="4">
    <source>
        <dbReference type="Proteomes" id="UP000199754"/>
    </source>
</evidence>
<dbReference type="SUPFAM" id="SSF51126">
    <property type="entry name" value="Pectin lyase-like"/>
    <property type="match status" value="1"/>
</dbReference>
<dbReference type="Gene3D" id="2.160.20.20">
    <property type="match status" value="2"/>
</dbReference>
<dbReference type="InterPro" id="IPR006315">
    <property type="entry name" value="OM_autotransptr_brl_dom"/>
</dbReference>
<proteinExistence type="predicted"/>
<dbReference type="EMBL" id="CP022415">
    <property type="protein sequence ID" value="ASM74311.1"/>
    <property type="molecule type" value="Genomic_DNA"/>
</dbReference>
<dbReference type="PANTHER" id="PTHR35037:SF3">
    <property type="entry name" value="C-TERMINAL REGION OF AIDA-LIKE PROTEIN"/>
    <property type="match status" value="1"/>
</dbReference>
<dbReference type="InterPro" id="IPR012332">
    <property type="entry name" value="Autotransporter_pectin_lyase_C"/>
</dbReference>
<dbReference type="SMART" id="SM00869">
    <property type="entry name" value="Autotransporter"/>
    <property type="match status" value="1"/>
</dbReference>
<dbReference type="NCBIfam" id="TIGR02601">
    <property type="entry name" value="autotrns_rpt"/>
    <property type="match status" value="8"/>
</dbReference>
<organism evidence="3 4">
    <name type="scientific">Pseudosulfitobacter pseudonitzschiae</name>
    <dbReference type="NCBI Taxonomy" id="1402135"/>
    <lineage>
        <taxon>Bacteria</taxon>
        <taxon>Pseudomonadati</taxon>
        <taxon>Pseudomonadota</taxon>
        <taxon>Alphaproteobacteria</taxon>
        <taxon>Rhodobacterales</taxon>
        <taxon>Roseobacteraceae</taxon>
        <taxon>Pseudosulfitobacter</taxon>
    </lineage>
</organism>
<accession>A0A221K5N0</accession>
<dbReference type="Pfam" id="PF12951">
    <property type="entry name" value="PATR"/>
    <property type="match status" value="9"/>
</dbReference>
<dbReference type="Gene3D" id="2.40.128.130">
    <property type="entry name" value="Autotransporter beta-domain"/>
    <property type="match status" value="1"/>
</dbReference>
<dbReference type="InterPro" id="IPR005546">
    <property type="entry name" value="Autotransporte_beta"/>
</dbReference>
<dbReference type="PANTHER" id="PTHR35037">
    <property type="entry name" value="C-TERMINAL REGION OF AIDA-LIKE PROTEIN"/>
    <property type="match status" value="1"/>
</dbReference>
<dbReference type="Proteomes" id="UP000199754">
    <property type="component" value="Chromosome"/>
</dbReference>
<dbReference type="InterPro" id="IPR036709">
    <property type="entry name" value="Autotransporte_beta_dom_sf"/>
</dbReference>
<reference evidence="3 4" key="1">
    <citation type="submission" date="2017-07" db="EMBL/GenBank/DDBJ databases">
        <title>Genome Sequence of Sulfitobacter pseudonitzschiae Strain SMR1 Isolated from a culture of the Diatom Skeletonema marinoi.</title>
        <authorList>
            <person name="Topel M."/>
            <person name="Pinder M.I.M."/>
            <person name="Johansson O.N."/>
            <person name="Kourtchenko O."/>
            <person name="Godhe A."/>
            <person name="Clarke A.K."/>
        </authorList>
    </citation>
    <scope>NUCLEOTIDE SEQUENCE [LARGE SCALE GENOMIC DNA]</scope>
    <source>
        <strain evidence="3 4">SMR1</strain>
    </source>
</reference>
<name>A0A221K5N0_9RHOB</name>
<keyword evidence="1" id="KW-0732">Signal</keyword>
<dbReference type="PROSITE" id="PS51208">
    <property type="entry name" value="AUTOTRANSPORTER"/>
    <property type="match status" value="1"/>
</dbReference>
<protein>
    <submittedName>
        <fullName evidence="3">Outer membrane protein IcsA autotransporter</fullName>
    </submittedName>
</protein>
<dbReference type="InterPro" id="IPR051551">
    <property type="entry name" value="Autotransporter_adhesion"/>
</dbReference>
<dbReference type="InterPro" id="IPR013425">
    <property type="entry name" value="Autotrns_rpt"/>
</dbReference>
<gene>
    <name evidence="3" type="primary">icsA</name>
    <name evidence="3" type="ORF">SULPSESMR1_03540</name>
</gene>
<keyword evidence="4" id="KW-1185">Reference proteome</keyword>
<dbReference type="SUPFAM" id="SSF103515">
    <property type="entry name" value="Autotransporter"/>
    <property type="match status" value="1"/>
</dbReference>
<dbReference type="Pfam" id="PF18883">
    <property type="entry name" value="AC_1"/>
    <property type="match status" value="1"/>
</dbReference>
<evidence type="ECO:0000256" key="1">
    <source>
        <dbReference type="ARBA" id="ARBA00022729"/>
    </source>
</evidence>
<dbReference type="InterPro" id="IPR011050">
    <property type="entry name" value="Pectin_lyase_fold/virulence"/>
</dbReference>
<evidence type="ECO:0000313" key="3">
    <source>
        <dbReference type="EMBL" id="ASM74311.1"/>
    </source>
</evidence>
<feature type="domain" description="Autotransporter" evidence="2">
    <location>
        <begin position="1284"/>
        <end position="1562"/>
    </location>
</feature>
<evidence type="ECO:0000259" key="2">
    <source>
        <dbReference type="PROSITE" id="PS51208"/>
    </source>
</evidence>
<sequence length="1562" mass="151866">MPATAIAQDSTWDTVADNDQVDGGTGVWDGTTANWTNDAGDTNRTWNTADNAYFDGTGGDVTVSGQQETRYITFQTDGYTITGDALTFSPISGTGVTVATGTATIASDITSTTGFNKAGNGTLVLSGSNSLAGTLNVSRGNLVATNANALSDVTNFTMQSTNSALNVDLGGGTLSVTNLNVNSPGSSSLNNGILSVSGLAQLGYSTINAVLDGAGEFRKLLSYTTTLNGVNTLTGAVNVNQGQLVIGATGSILNTSGTTIAAGGTLNVNGAGGNAISDTGTIDNSGNFILTGSDETVGSIFGSGNINLNGNTLTTGNASDAAISGVISGTGELVKQGSGVLTLSGTNTYSGGTAINNGTVTTDNVSALGTGTVAVNGGSLNLASDLSTGTLTGTGDVTNGGHLLTVGGNNVSGTYAGVMSGDGGLTKNGTGTQTLSGVNTYTGDTTITAGVLHVATGGRAGATSGRISVASGGALELGGSVIVTNPMTISGNGSGSGAIVSAAGNNSVDGQITLANAATIGAAGGAILNVGGGIAGTGQDLTFAGGGSVLVTGAITTGTGGVTNTAGDLYLRGTNTYTGATTVNGGRVILGNGNAIADTAAMVVNSGELIVETNETIGTLAGSGPVSLNANRLTVAGVGSTEFSGAMGGTGGLSKSGSGTLTLTGSNGYTGLTDVAGGTLAVTGGGTLASNLIQLNGGATFLTDGGALNSGTIMLVNGAGTTARLTGDETVYGIATAAGTILDLDGGTVTMIANPTLAGSVTGTGGITASGTSANITLSGANDYTGATTITGGGILRVDNGAAIVDTGAVDVVAGTFELLANETIGTLAGAGSVALNANTLAVAGAGSTGFSGSVGGTGGLNKSGSGTLTLSGTNDYTGTTSINGGTLRVDNGVAIIDTGAVDVVAGTFELLANETIGTLAGAGSVALNANTLTVAGAGSTGFSGSAGGTGGLSKSGSGTLTLSGTNDYTGTTSINGGTLRVDNGVAIADTGAVEVSSGTFELLADETIGTLTGAGSVALNTNTLTVAGAGSTEFSGGLGGTGGLTKAGSGSFLLSDTNSYTGATLVSQGTLVLSGGTALADTSAVTVELDAILQLLESERVGSLTNRGIVNLSAPSGVTGTVLTVSGNYDAASDLIMDVVLGDDASASDRLVIEGDTSGTTNVFAINQGGTGGQTTTGILLVDVGGTSGGSFVLANGDVVLPGGETGLSAGTYVYALRQVAGDWVLQSQLEPTTVVVESLSAALAGQVQAQSLSRRMAGRQMLSRGTGSKNGNATFAWRDLTRNSPLPGAWLTVRGAHFDVTPQGSSTGLSYEQDTWRLQTGLDVVLHEGAGGVWSGGASVFYGGGNLDATSALGAGSVASDARGVALTATWQGDTGFYADLQLEYSAFNTDVASANAGSLVTGLDGEGHMASIEFGQSLALQSGFTLIPQAQLSWAEVSMDSFTTPAGTTIDARDSDSLQLRLGVAAERSWTTDAGATAQIYGIANVSHEFRGDTQVFVDTTALNGAATDWAAEIGIGGSYDWDTGGSKSSVYGEISASRSVSGGDFSGVSGGLGLRVTW</sequence>
<dbReference type="NCBIfam" id="TIGR01414">
    <property type="entry name" value="autotrans_barl"/>
    <property type="match status" value="1"/>
</dbReference>